<organism evidence="1 2">
    <name type="scientific">Prorocentrum cordatum</name>
    <dbReference type="NCBI Taxonomy" id="2364126"/>
    <lineage>
        <taxon>Eukaryota</taxon>
        <taxon>Sar</taxon>
        <taxon>Alveolata</taxon>
        <taxon>Dinophyceae</taxon>
        <taxon>Prorocentrales</taxon>
        <taxon>Prorocentraceae</taxon>
        <taxon>Prorocentrum</taxon>
    </lineage>
</organism>
<evidence type="ECO:0000313" key="2">
    <source>
        <dbReference type="Proteomes" id="UP001189429"/>
    </source>
</evidence>
<reference evidence="1" key="1">
    <citation type="submission" date="2023-10" db="EMBL/GenBank/DDBJ databases">
        <authorList>
            <person name="Chen Y."/>
            <person name="Shah S."/>
            <person name="Dougan E. K."/>
            <person name="Thang M."/>
            <person name="Chan C."/>
        </authorList>
    </citation>
    <scope>NUCLEOTIDE SEQUENCE [LARGE SCALE GENOMIC DNA]</scope>
</reference>
<dbReference type="InterPro" id="IPR036465">
    <property type="entry name" value="vWFA_dom_sf"/>
</dbReference>
<dbReference type="SUPFAM" id="SSF53300">
    <property type="entry name" value="vWA-like"/>
    <property type="match status" value="1"/>
</dbReference>
<proteinExistence type="predicted"/>
<accession>A0ABN9TDL0</accession>
<protein>
    <recommendedName>
        <fullName evidence="3">VWFA domain-containing protein</fullName>
    </recommendedName>
</protein>
<dbReference type="EMBL" id="CAUYUJ010014610">
    <property type="protein sequence ID" value="CAK0843805.1"/>
    <property type="molecule type" value="Genomic_DNA"/>
</dbReference>
<name>A0ABN9TDL0_9DINO</name>
<dbReference type="Proteomes" id="UP001189429">
    <property type="component" value="Unassembled WGS sequence"/>
</dbReference>
<evidence type="ECO:0008006" key="3">
    <source>
        <dbReference type="Google" id="ProtNLM"/>
    </source>
</evidence>
<evidence type="ECO:0000313" key="1">
    <source>
        <dbReference type="EMBL" id="CAK0843805.1"/>
    </source>
</evidence>
<sequence length="318" mass="34983">MDCTGSTQPYLDALKTTVYDLAVEFNASVSLLQMAFLCYRDEGDVTPPRYEWAVHPDPLSHWFEDPVQLQNEIAPFYSMGGGDSPEDNAGAMGQMLHNNPWDPSAVKILMVISKDRDSMRTPYDTDASQCQLMQDIRAANISLILGHLDNGVLTSMLYDSTHKPTDPWRGCYADPSDPHQLKEVQFMGVSAHNFSSMLIEEICDTIDGPSVQVVPTPAPTDAGGATDDPHVVNLGGEKFDVNMPGSYVLVRAPRDPRLPAKLELNASVQPFAGHPCGNYIQSVELSGEWLGGQVRPSEMQSNNFRGLQVSHEKTEDLD</sequence>
<dbReference type="Gene3D" id="3.40.50.410">
    <property type="entry name" value="von Willebrand factor, type A domain"/>
    <property type="match status" value="1"/>
</dbReference>
<keyword evidence="2" id="KW-1185">Reference proteome</keyword>
<comment type="caution">
    <text evidence="1">The sequence shown here is derived from an EMBL/GenBank/DDBJ whole genome shotgun (WGS) entry which is preliminary data.</text>
</comment>
<gene>
    <name evidence="1" type="ORF">PCOR1329_LOCUS38037</name>
</gene>